<organism evidence="2 3">
    <name type="scientific">Didymodactylos carnosus</name>
    <dbReference type="NCBI Taxonomy" id="1234261"/>
    <lineage>
        <taxon>Eukaryota</taxon>
        <taxon>Metazoa</taxon>
        <taxon>Spiralia</taxon>
        <taxon>Gnathifera</taxon>
        <taxon>Rotifera</taxon>
        <taxon>Eurotatoria</taxon>
        <taxon>Bdelloidea</taxon>
        <taxon>Philodinida</taxon>
        <taxon>Philodinidae</taxon>
        <taxon>Didymodactylos</taxon>
    </lineage>
</organism>
<name>A0A8S3A3E3_9BILA</name>
<feature type="region of interest" description="Disordered" evidence="1">
    <location>
        <begin position="1"/>
        <end position="37"/>
    </location>
</feature>
<feature type="non-terminal residue" evidence="2">
    <location>
        <position position="1"/>
    </location>
</feature>
<dbReference type="OrthoDB" id="10046205at2759"/>
<feature type="non-terminal residue" evidence="2">
    <location>
        <position position="108"/>
    </location>
</feature>
<evidence type="ECO:0000313" key="3">
    <source>
        <dbReference type="Proteomes" id="UP000681722"/>
    </source>
</evidence>
<evidence type="ECO:0000313" key="2">
    <source>
        <dbReference type="EMBL" id="CAF4697953.1"/>
    </source>
</evidence>
<dbReference type="Proteomes" id="UP000681722">
    <property type="component" value="Unassembled WGS sequence"/>
</dbReference>
<sequence>KVIDSIPSLTSTKQPSTDDSATQIETSSEPSQPEPSLFDNVRQAVIAPLTTASETIQKVVGGLRPTSDTDEKTAAPQTLLQQTEDLKAEPKIDGLYEIVNSINNTIDE</sequence>
<dbReference type="AlphaFoldDB" id="A0A8S3A3E3"/>
<comment type="caution">
    <text evidence="2">The sequence shown here is derived from an EMBL/GenBank/DDBJ whole genome shotgun (WGS) entry which is preliminary data.</text>
</comment>
<gene>
    <name evidence="2" type="ORF">SRO942_LOCUS51363</name>
</gene>
<feature type="compositionally biased region" description="Low complexity" evidence="1">
    <location>
        <begin position="25"/>
        <end position="36"/>
    </location>
</feature>
<protein>
    <submittedName>
        <fullName evidence="2">Uncharacterized protein</fullName>
    </submittedName>
</protein>
<dbReference type="EMBL" id="CAJOBC010161139">
    <property type="protein sequence ID" value="CAF4697953.1"/>
    <property type="molecule type" value="Genomic_DNA"/>
</dbReference>
<evidence type="ECO:0000256" key="1">
    <source>
        <dbReference type="SAM" id="MobiDB-lite"/>
    </source>
</evidence>
<accession>A0A8S3A3E3</accession>
<proteinExistence type="predicted"/>
<feature type="compositionally biased region" description="Polar residues" evidence="1">
    <location>
        <begin position="7"/>
        <end position="24"/>
    </location>
</feature>
<reference evidence="2" key="1">
    <citation type="submission" date="2021-02" db="EMBL/GenBank/DDBJ databases">
        <authorList>
            <person name="Nowell W R."/>
        </authorList>
    </citation>
    <scope>NUCLEOTIDE SEQUENCE</scope>
</reference>